<sequence length="139" mass="14950">MCITKKNNKVASNLVRDPPLDNTNVGTSPIRSPYNPQDTTNNETKENQTSKAPVFSNAENGASPCASKTAVSVPNRLDQKYASAESMERKSVKPPLTSQLRLQSSHVSDIEKHMPSGTSLGSSAGSKKTQSTKDKTTEN</sequence>
<dbReference type="AlphaFoldDB" id="A0AA39M3H7"/>
<proteinExistence type="predicted"/>
<evidence type="ECO:0000313" key="3">
    <source>
        <dbReference type="Proteomes" id="UP001175271"/>
    </source>
</evidence>
<feature type="compositionally biased region" description="Polar residues" evidence="1">
    <location>
        <begin position="116"/>
        <end position="125"/>
    </location>
</feature>
<dbReference type="Proteomes" id="UP001175271">
    <property type="component" value="Unassembled WGS sequence"/>
</dbReference>
<reference evidence="2" key="1">
    <citation type="submission" date="2023-06" db="EMBL/GenBank/DDBJ databases">
        <title>Genomic analysis of the entomopathogenic nematode Steinernema hermaphroditum.</title>
        <authorList>
            <person name="Schwarz E.M."/>
            <person name="Heppert J.K."/>
            <person name="Baniya A."/>
            <person name="Schwartz H.T."/>
            <person name="Tan C.-H."/>
            <person name="Antoshechkin I."/>
            <person name="Sternberg P.W."/>
            <person name="Goodrich-Blair H."/>
            <person name="Dillman A.R."/>
        </authorList>
    </citation>
    <scope>NUCLEOTIDE SEQUENCE</scope>
    <source>
        <strain evidence="2">PS9179</strain>
        <tissue evidence="2">Whole animal</tissue>
    </source>
</reference>
<feature type="compositionally biased region" description="Polar residues" evidence="1">
    <location>
        <begin position="96"/>
        <end position="107"/>
    </location>
</feature>
<feature type="compositionally biased region" description="Polar residues" evidence="1">
    <location>
        <begin position="21"/>
        <end position="42"/>
    </location>
</feature>
<accession>A0AA39M3H7</accession>
<evidence type="ECO:0000256" key="1">
    <source>
        <dbReference type="SAM" id="MobiDB-lite"/>
    </source>
</evidence>
<name>A0AA39M3H7_9BILA</name>
<keyword evidence="3" id="KW-1185">Reference proteome</keyword>
<feature type="region of interest" description="Disordered" evidence="1">
    <location>
        <begin position="1"/>
        <end position="139"/>
    </location>
</feature>
<evidence type="ECO:0000313" key="2">
    <source>
        <dbReference type="EMBL" id="KAK0419209.1"/>
    </source>
</evidence>
<comment type="caution">
    <text evidence="2">The sequence shown here is derived from an EMBL/GenBank/DDBJ whole genome shotgun (WGS) entry which is preliminary data.</text>
</comment>
<organism evidence="2 3">
    <name type="scientific">Steinernema hermaphroditum</name>
    <dbReference type="NCBI Taxonomy" id="289476"/>
    <lineage>
        <taxon>Eukaryota</taxon>
        <taxon>Metazoa</taxon>
        <taxon>Ecdysozoa</taxon>
        <taxon>Nematoda</taxon>
        <taxon>Chromadorea</taxon>
        <taxon>Rhabditida</taxon>
        <taxon>Tylenchina</taxon>
        <taxon>Panagrolaimomorpha</taxon>
        <taxon>Strongyloidoidea</taxon>
        <taxon>Steinernematidae</taxon>
        <taxon>Steinernema</taxon>
    </lineage>
</organism>
<gene>
    <name evidence="2" type="ORF">QR680_014016</name>
</gene>
<protein>
    <submittedName>
        <fullName evidence="2">Uncharacterized protein</fullName>
    </submittedName>
</protein>
<dbReference type="EMBL" id="JAUCMV010000002">
    <property type="protein sequence ID" value="KAK0419209.1"/>
    <property type="molecule type" value="Genomic_DNA"/>
</dbReference>